<proteinExistence type="predicted"/>
<gene>
    <name evidence="2" type="ORF">ECRASSUSDP1_LOCUS4903</name>
</gene>
<dbReference type="AlphaFoldDB" id="A0AAD1U7A1"/>
<name>A0AAD1U7A1_EUPCR</name>
<keyword evidence="3" id="KW-1185">Reference proteome</keyword>
<evidence type="ECO:0000313" key="3">
    <source>
        <dbReference type="Proteomes" id="UP001295684"/>
    </source>
</evidence>
<sequence>MNSIKKLAPLKVSQDFNKPKVNRKSVPRSSTFLISPITRKIKKVQKVKHKSNNSDIDFKQFQKSAQQVSKRRSMALLPINDVKVVNKGTMPEGDHFHKQHYKVNISIETEDMNPHEDSEEGEKQAQDRTMQLFYKEVQRKVREKEWAKKHLEFLKNKRENSKYNTNDINSQIQMYREILQHPKNLGKIKKKMKIPKINQQKLKKPRNTQSMPDLTKVIQKRSFLPKVSNANMKSKRGSFQMSMPTQRSQLSDPDMSLQPPDEEPEFMNCSSLRGGLNPDSIKYFKESYPTKSKKKDNEDWSKARYNIHVLPFRFEMKKRPLETSATRLQKSDWEKAKKKKNKYIEKILEIRKKPRRGLNDLKENQLMLEKVMYDRSQRRLS</sequence>
<dbReference type="Proteomes" id="UP001295684">
    <property type="component" value="Unassembled WGS sequence"/>
</dbReference>
<comment type="caution">
    <text evidence="2">The sequence shown here is derived from an EMBL/GenBank/DDBJ whole genome shotgun (WGS) entry which is preliminary data.</text>
</comment>
<evidence type="ECO:0000313" key="2">
    <source>
        <dbReference type="EMBL" id="CAI2363567.1"/>
    </source>
</evidence>
<dbReference type="EMBL" id="CAMPGE010004722">
    <property type="protein sequence ID" value="CAI2363567.1"/>
    <property type="molecule type" value="Genomic_DNA"/>
</dbReference>
<protein>
    <submittedName>
        <fullName evidence="2">Uncharacterized protein</fullName>
    </submittedName>
</protein>
<feature type="compositionally biased region" description="Polar residues" evidence="1">
    <location>
        <begin position="238"/>
        <end position="251"/>
    </location>
</feature>
<reference evidence="2" key="1">
    <citation type="submission" date="2023-07" db="EMBL/GenBank/DDBJ databases">
        <authorList>
            <consortium name="AG Swart"/>
            <person name="Singh M."/>
            <person name="Singh A."/>
            <person name="Seah K."/>
            <person name="Emmerich C."/>
        </authorList>
    </citation>
    <scope>NUCLEOTIDE SEQUENCE</scope>
    <source>
        <strain evidence="2">DP1</strain>
    </source>
</reference>
<feature type="region of interest" description="Disordered" evidence="1">
    <location>
        <begin position="238"/>
        <end position="263"/>
    </location>
</feature>
<evidence type="ECO:0000256" key="1">
    <source>
        <dbReference type="SAM" id="MobiDB-lite"/>
    </source>
</evidence>
<organism evidence="2 3">
    <name type="scientific">Euplotes crassus</name>
    <dbReference type="NCBI Taxonomy" id="5936"/>
    <lineage>
        <taxon>Eukaryota</taxon>
        <taxon>Sar</taxon>
        <taxon>Alveolata</taxon>
        <taxon>Ciliophora</taxon>
        <taxon>Intramacronucleata</taxon>
        <taxon>Spirotrichea</taxon>
        <taxon>Hypotrichia</taxon>
        <taxon>Euplotida</taxon>
        <taxon>Euplotidae</taxon>
        <taxon>Moneuplotes</taxon>
    </lineage>
</organism>
<accession>A0AAD1U7A1</accession>